<evidence type="ECO:0000313" key="1">
    <source>
        <dbReference type="EMBL" id="USW01339.1"/>
    </source>
</evidence>
<reference evidence="1" key="2">
    <citation type="submission" date="2024-04" db="EMBL/GenBank/DDBJ databases">
        <authorList>
            <person name="Diaz M."/>
            <person name="Bach T."/>
            <person name="Gonzalez Anta G."/>
            <person name="Agaras B."/>
            <person name="Wibberg D."/>
            <person name="Noguera F."/>
            <person name="Canciani W."/>
            <person name="Ybarra T."/>
            <person name="Nunez M.L."/>
            <person name="Valverde C."/>
        </authorList>
    </citation>
    <scope>NUCLEOTIDE SEQUENCE</scope>
    <source>
        <strain evidence="1">1008</strain>
    </source>
</reference>
<dbReference type="RefSeq" id="WP_252993304.1">
    <property type="nucleotide sequence ID" value="NZ_CP078013.2"/>
</dbReference>
<dbReference type="AlphaFoldDB" id="A0ABD7TJ27"/>
<organism evidence="1 2">
    <name type="scientific">Pseudomonas pergaminensis</name>
    <dbReference type="NCBI Taxonomy" id="2853159"/>
    <lineage>
        <taxon>Bacteria</taxon>
        <taxon>Pseudomonadati</taxon>
        <taxon>Pseudomonadota</taxon>
        <taxon>Gammaproteobacteria</taxon>
        <taxon>Pseudomonadales</taxon>
        <taxon>Pseudomonadaceae</taxon>
        <taxon>Pseudomonas</taxon>
    </lineage>
</organism>
<dbReference type="KEGG" id="ppeg:KUA23_00800"/>
<dbReference type="Proteomes" id="UP001056907">
    <property type="component" value="Chromosome"/>
</dbReference>
<name>A0ABD7TJ27_9PSED</name>
<reference evidence="1" key="1">
    <citation type="journal article" date="2022" name="Front. Plant Sci.">
        <title>Agronomic efficiency and genome mining analysis of the wheat-biostimulant rhizospheric bacterium Pseudomonas pergaminensis sp. nov. strain 1008T.</title>
        <authorList>
            <person name="Diaz M."/>
            <person name="Bach T."/>
            <person name="Gonzalez Anta G."/>
            <person name="Agaras B."/>
            <person name="Wibberg D."/>
            <person name="Noguera F."/>
            <person name="Canciani W."/>
            <person name="Valverde C."/>
        </authorList>
    </citation>
    <scope>NUCLEOTIDE SEQUENCE</scope>
    <source>
        <strain evidence="1">1008</strain>
    </source>
</reference>
<protein>
    <submittedName>
        <fullName evidence="1">Uncharacterized protein</fullName>
    </submittedName>
</protein>
<gene>
    <name evidence="1" type="ORF">KUA23_00800</name>
</gene>
<sequence>MNLENDLNDVLHDIFEGRKDVAMFVVSGKYYYVVDDKENYCIDVGVEYKAYIDAGEMDADLYDDVVANFRGGIPVLDVNTFSRYLEAASLIEFSVEEMRDFFCFGYSPEHLFEIYRHIEAILSNDAEGRSDELDNLRMRLPKFFIDLDNKVLRHTDWDRAHEDYAPLRWDAKASSDFDKLISTENKYWVIHDMDFWILHSSSFMK</sequence>
<dbReference type="EMBL" id="CP078013">
    <property type="protein sequence ID" value="USW01339.1"/>
    <property type="molecule type" value="Genomic_DNA"/>
</dbReference>
<proteinExistence type="predicted"/>
<evidence type="ECO:0000313" key="2">
    <source>
        <dbReference type="Proteomes" id="UP001056907"/>
    </source>
</evidence>
<accession>A0ABD7TJ27</accession>